<accession>A0A4Q1K9B7</accession>
<keyword evidence="7 9" id="KW-0408">Iron</keyword>
<feature type="binding site" description="covalent" evidence="8">
    <location>
        <position position="75"/>
    </location>
    <ligand>
        <name>heme c</name>
        <dbReference type="ChEBI" id="CHEBI:61717"/>
        <label>1</label>
    </ligand>
</feature>
<keyword evidence="2 8" id="KW-0349">Heme</keyword>
<keyword evidence="12" id="KW-1185">Reference proteome</keyword>
<feature type="binding site" description="covalent" evidence="8">
    <location>
        <position position="220"/>
    </location>
    <ligand>
        <name>heme c</name>
        <dbReference type="ChEBI" id="CHEBI:61717"/>
        <label>2</label>
    </ligand>
</feature>
<gene>
    <name evidence="11" type="ORF">EQG61_09000</name>
</gene>
<evidence type="ECO:0000256" key="2">
    <source>
        <dbReference type="ARBA" id="ARBA00022617"/>
    </source>
</evidence>
<dbReference type="InterPro" id="IPR009056">
    <property type="entry name" value="Cyt_c-like_dom"/>
</dbReference>
<dbReference type="GO" id="GO:0020037">
    <property type="term" value="F:heme binding"/>
    <property type="evidence" value="ECO:0007669"/>
    <property type="project" value="InterPro"/>
</dbReference>
<feature type="binding site" description="axial binding residue" evidence="9">
    <location>
        <position position="76"/>
    </location>
    <ligand>
        <name>heme c</name>
        <dbReference type="ChEBI" id="CHEBI:61717"/>
        <label>1</label>
    </ligand>
    <ligandPart>
        <name>Fe</name>
        <dbReference type="ChEBI" id="CHEBI:18248"/>
    </ligandPart>
</feature>
<dbReference type="GO" id="GO:0042597">
    <property type="term" value="C:periplasmic space"/>
    <property type="evidence" value="ECO:0007669"/>
    <property type="project" value="UniProtKB-SubCell"/>
</dbReference>
<protein>
    <submittedName>
        <fullName evidence="11">Cytochrome-c peroxidase</fullName>
    </submittedName>
</protein>
<dbReference type="InterPro" id="IPR026259">
    <property type="entry name" value="MauG/Cytc_peroxidase"/>
</dbReference>
<sequence>MKKLVVIMMIGMLYSCSNQEDYVDVPLAFNKPSNFPDVVYNLQNNPPTQAGFELGRKLFYEGRLSSDGLVSCGFCHIQADAFTHHGHSISHGVNNAQGTRNSPPIQNLAFQTAFMWDGATTHLDLQPIIPFTSPIEMNGNFDAALTMMKSDATYKKMFKNAFTDGKINSENMLKALGQFMTMMVSSNSRFDKYRRNELGGELTATELAGYAVFNQKCATCHATDLFTDNSYRNNGLPINPQVNDVGRYRVTELESDRYKFKVPSLRNIELTAPYMHDGRFFTLEGVLEHYNSGMVNTPNLDPLFTTGTTLGIPLNTTEKSQLIAFLKTLTDMEFIHDVRFSEF</sequence>
<keyword evidence="4" id="KW-0732">Signal</keyword>
<reference evidence="12" key="1">
    <citation type="submission" date="2019-01" db="EMBL/GenBank/DDBJ databases">
        <title>Cytophagaceae bacterium strain CAR-16.</title>
        <authorList>
            <person name="Chen W.-M."/>
        </authorList>
    </citation>
    <scope>NUCLEOTIDE SEQUENCE [LARGE SCALE GENOMIC DNA]</scope>
    <source>
        <strain evidence="12">WWJ-16</strain>
    </source>
</reference>
<dbReference type="EMBL" id="SBKN01000005">
    <property type="protein sequence ID" value="RXR22130.1"/>
    <property type="molecule type" value="Genomic_DNA"/>
</dbReference>
<dbReference type="PANTHER" id="PTHR30600">
    <property type="entry name" value="CYTOCHROME C PEROXIDASE-RELATED"/>
    <property type="match status" value="1"/>
</dbReference>
<comment type="cofactor">
    <cofactor evidence="8">
        <name>heme</name>
        <dbReference type="ChEBI" id="CHEBI:30413"/>
    </cofactor>
    <text evidence="8">Binds 2 heme groups.</text>
</comment>
<dbReference type="GO" id="GO:0009055">
    <property type="term" value="F:electron transfer activity"/>
    <property type="evidence" value="ECO:0007669"/>
    <property type="project" value="InterPro"/>
</dbReference>
<dbReference type="Gene3D" id="1.10.760.10">
    <property type="entry name" value="Cytochrome c-like domain"/>
    <property type="match status" value="2"/>
</dbReference>
<evidence type="ECO:0000256" key="3">
    <source>
        <dbReference type="ARBA" id="ARBA00022723"/>
    </source>
</evidence>
<evidence type="ECO:0000259" key="10">
    <source>
        <dbReference type="PROSITE" id="PS51007"/>
    </source>
</evidence>
<proteinExistence type="predicted"/>
<evidence type="ECO:0000256" key="9">
    <source>
        <dbReference type="PIRSR" id="PIRSR000294-2"/>
    </source>
</evidence>
<dbReference type="PROSITE" id="PS51007">
    <property type="entry name" value="CYTC"/>
    <property type="match status" value="1"/>
</dbReference>
<dbReference type="PROSITE" id="PS51257">
    <property type="entry name" value="PROKAR_LIPOPROTEIN"/>
    <property type="match status" value="1"/>
</dbReference>
<evidence type="ECO:0000256" key="1">
    <source>
        <dbReference type="ARBA" id="ARBA00004418"/>
    </source>
</evidence>
<keyword evidence="3 9" id="KW-0479">Metal-binding</keyword>
<keyword evidence="5" id="KW-0574">Periplasm</keyword>
<evidence type="ECO:0000256" key="7">
    <source>
        <dbReference type="ARBA" id="ARBA00023004"/>
    </source>
</evidence>
<feature type="binding site" description="covalent" evidence="8">
    <location>
        <position position="72"/>
    </location>
    <ligand>
        <name>heme c</name>
        <dbReference type="ChEBI" id="CHEBI:61717"/>
        <label>1</label>
    </ligand>
</feature>
<dbReference type="AlphaFoldDB" id="A0A4Q1K9B7"/>
<name>A0A4Q1K9B7_9FLAO</name>
<comment type="PTM">
    <text evidence="8">Binds 2 heme groups per subunit.</text>
</comment>
<dbReference type="InterPro" id="IPR036909">
    <property type="entry name" value="Cyt_c-like_dom_sf"/>
</dbReference>
<organism evidence="11 12">
    <name type="scientific">Flavobacterium stagni</name>
    <dbReference type="NCBI Taxonomy" id="2506421"/>
    <lineage>
        <taxon>Bacteria</taxon>
        <taxon>Pseudomonadati</taxon>
        <taxon>Bacteroidota</taxon>
        <taxon>Flavobacteriia</taxon>
        <taxon>Flavobacteriales</taxon>
        <taxon>Flavobacteriaceae</taxon>
        <taxon>Flavobacterium</taxon>
    </lineage>
</organism>
<dbReference type="Proteomes" id="UP000289857">
    <property type="component" value="Unassembled WGS sequence"/>
</dbReference>
<feature type="domain" description="Cytochrome c" evidence="10">
    <location>
        <begin position="204"/>
        <end position="330"/>
    </location>
</feature>
<evidence type="ECO:0000313" key="12">
    <source>
        <dbReference type="Proteomes" id="UP000289857"/>
    </source>
</evidence>
<feature type="binding site" description="axial binding residue" evidence="9">
    <location>
        <position position="221"/>
    </location>
    <ligand>
        <name>heme c</name>
        <dbReference type="ChEBI" id="CHEBI:61717"/>
        <label>2</label>
    </ligand>
    <ligandPart>
        <name>Fe</name>
        <dbReference type="ChEBI" id="CHEBI:18248"/>
    </ligandPart>
</feature>
<evidence type="ECO:0000256" key="6">
    <source>
        <dbReference type="ARBA" id="ARBA00023002"/>
    </source>
</evidence>
<comment type="subcellular location">
    <subcellularLocation>
        <location evidence="1">Periplasm</location>
    </subcellularLocation>
</comment>
<dbReference type="InterPro" id="IPR051395">
    <property type="entry name" value="Cytochrome_c_Peroxidase/MauG"/>
</dbReference>
<keyword evidence="6" id="KW-0560">Oxidoreductase</keyword>
<dbReference type="GO" id="GO:0046872">
    <property type="term" value="F:metal ion binding"/>
    <property type="evidence" value="ECO:0007669"/>
    <property type="project" value="UniProtKB-KW"/>
</dbReference>
<evidence type="ECO:0000313" key="11">
    <source>
        <dbReference type="EMBL" id="RXR22130.1"/>
    </source>
</evidence>
<evidence type="ECO:0000256" key="4">
    <source>
        <dbReference type="ARBA" id="ARBA00022729"/>
    </source>
</evidence>
<dbReference type="SUPFAM" id="SSF46626">
    <property type="entry name" value="Cytochrome c"/>
    <property type="match status" value="2"/>
</dbReference>
<dbReference type="GO" id="GO:0004130">
    <property type="term" value="F:cytochrome-c peroxidase activity"/>
    <property type="evidence" value="ECO:0007669"/>
    <property type="project" value="TreeGrafter"/>
</dbReference>
<evidence type="ECO:0000256" key="5">
    <source>
        <dbReference type="ARBA" id="ARBA00022764"/>
    </source>
</evidence>
<comment type="caution">
    <text evidence="11">The sequence shown here is derived from an EMBL/GenBank/DDBJ whole genome shotgun (WGS) entry which is preliminary data.</text>
</comment>
<dbReference type="InterPro" id="IPR004852">
    <property type="entry name" value="Di-haem_cyt_c_peroxidsae"/>
</dbReference>
<dbReference type="OrthoDB" id="9805202at2"/>
<dbReference type="PIRSF" id="PIRSF000294">
    <property type="entry name" value="Cytochrome-c_peroxidase"/>
    <property type="match status" value="1"/>
</dbReference>
<dbReference type="Pfam" id="PF03150">
    <property type="entry name" value="CCP_MauG"/>
    <property type="match status" value="1"/>
</dbReference>
<dbReference type="RefSeq" id="WP_129461590.1">
    <property type="nucleotide sequence ID" value="NZ_SBKN01000005.1"/>
</dbReference>
<feature type="binding site" description="covalent" evidence="8">
    <location>
        <position position="217"/>
    </location>
    <ligand>
        <name>heme c</name>
        <dbReference type="ChEBI" id="CHEBI:61717"/>
        <label>2</label>
    </ligand>
</feature>
<evidence type="ECO:0000256" key="8">
    <source>
        <dbReference type="PIRSR" id="PIRSR000294-1"/>
    </source>
</evidence>
<keyword evidence="11" id="KW-0575">Peroxidase</keyword>